<keyword evidence="2" id="KW-1185">Reference proteome</keyword>
<name>A0A4Q2DQY1_9AGAR</name>
<dbReference type="Proteomes" id="UP000290288">
    <property type="component" value="Unassembled WGS sequence"/>
</dbReference>
<evidence type="ECO:0000313" key="1">
    <source>
        <dbReference type="EMBL" id="RXW22607.1"/>
    </source>
</evidence>
<sequence length="132" mass="15527">MPRSCLTDEQRTWLERYVLGFILAESREDRRTFMDRVLVNFEARFLPIEIIQRSEEPDQAEQAGDDWTRWRAALRHLGQRAQQFGSNPNELWTQISLSVADTIARGYRLEVREDGTGRLVQRDQVSDMGLTW</sequence>
<dbReference type="AlphaFoldDB" id="A0A4Q2DQY1"/>
<reference evidence="1 2" key="1">
    <citation type="submission" date="2019-01" db="EMBL/GenBank/DDBJ databases">
        <title>Draft genome sequence of Psathyrella aberdarensis IHI B618.</title>
        <authorList>
            <person name="Buettner E."/>
            <person name="Kellner H."/>
        </authorList>
    </citation>
    <scope>NUCLEOTIDE SEQUENCE [LARGE SCALE GENOMIC DNA]</scope>
    <source>
        <strain evidence="1 2">IHI B618</strain>
    </source>
</reference>
<accession>A0A4Q2DQY1</accession>
<gene>
    <name evidence="1" type="ORF">EST38_g3252</name>
</gene>
<organism evidence="1 2">
    <name type="scientific">Candolleomyces aberdarensis</name>
    <dbReference type="NCBI Taxonomy" id="2316362"/>
    <lineage>
        <taxon>Eukaryota</taxon>
        <taxon>Fungi</taxon>
        <taxon>Dikarya</taxon>
        <taxon>Basidiomycota</taxon>
        <taxon>Agaricomycotina</taxon>
        <taxon>Agaricomycetes</taxon>
        <taxon>Agaricomycetidae</taxon>
        <taxon>Agaricales</taxon>
        <taxon>Agaricineae</taxon>
        <taxon>Psathyrellaceae</taxon>
        <taxon>Candolleomyces</taxon>
    </lineage>
</organism>
<protein>
    <submittedName>
        <fullName evidence="1">Uncharacterized protein</fullName>
    </submittedName>
</protein>
<dbReference type="EMBL" id="SDEE01000066">
    <property type="protein sequence ID" value="RXW22607.1"/>
    <property type="molecule type" value="Genomic_DNA"/>
</dbReference>
<comment type="caution">
    <text evidence="1">The sequence shown here is derived from an EMBL/GenBank/DDBJ whole genome shotgun (WGS) entry which is preliminary data.</text>
</comment>
<evidence type="ECO:0000313" key="2">
    <source>
        <dbReference type="Proteomes" id="UP000290288"/>
    </source>
</evidence>
<proteinExistence type="predicted"/>